<protein>
    <recommendedName>
        <fullName evidence="4">YbaB/EbfC DNA-binding family protein</fullName>
    </recommendedName>
</protein>
<comment type="caution">
    <text evidence="2">The sequence shown here is derived from an EMBL/GenBank/DDBJ whole genome shotgun (WGS) entry which is preliminary data.</text>
</comment>
<feature type="coiled-coil region" evidence="1">
    <location>
        <begin position="50"/>
        <end position="77"/>
    </location>
</feature>
<proteinExistence type="predicted"/>
<reference evidence="2 3" key="1">
    <citation type="journal article" date="2019" name="Int. J. Syst. Evol. Microbiol.">
        <title>The Global Catalogue of Microorganisms (GCM) 10K type strain sequencing project: providing services to taxonomists for standard genome sequencing and annotation.</title>
        <authorList>
            <consortium name="The Broad Institute Genomics Platform"/>
            <consortium name="The Broad Institute Genome Sequencing Center for Infectious Disease"/>
            <person name="Wu L."/>
            <person name="Ma J."/>
        </authorList>
    </citation>
    <scope>NUCLEOTIDE SEQUENCE [LARGE SCALE GENOMIC DNA]</scope>
    <source>
        <strain evidence="2 3">JCM 16009</strain>
    </source>
</reference>
<dbReference type="Proteomes" id="UP001500449">
    <property type="component" value="Unassembled WGS sequence"/>
</dbReference>
<keyword evidence="3" id="KW-1185">Reference proteome</keyword>
<organism evidence="2 3">
    <name type="scientific">Pseudonocardia ailaonensis</name>
    <dbReference type="NCBI Taxonomy" id="367279"/>
    <lineage>
        <taxon>Bacteria</taxon>
        <taxon>Bacillati</taxon>
        <taxon>Actinomycetota</taxon>
        <taxon>Actinomycetes</taxon>
        <taxon>Pseudonocardiales</taxon>
        <taxon>Pseudonocardiaceae</taxon>
        <taxon>Pseudonocardia</taxon>
    </lineage>
</organism>
<gene>
    <name evidence="2" type="ORF">GCM10009836_71280</name>
</gene>
<dbReference type="Pfam" id="PF02575">
    <property type="entry name" value="YbaB_DNA_bd"/>
    <property type="match status" value="1"/>
</dbReference>
<dbReference type="SUPFAM" id="SSF82607">
    <property type="entry name" value="YbaB-like"/>
    <property type="match status" value="1"/>
</dbReference>
<dbReference type="InterPro" id="IPR036894">
    <property type="entry name" value="YbaB-like_sf"/>
</dbReference>
<keyword evidence="1" id="KW-0175">Coiled coil</keyword>
<evidence type="ECO:0000313" key="3">
    <source>
        <dbReference type="Proteomes" id="UP001500449"/>
    </source>
</evidence>
<dbReference type="InterPro" id="IPR004401">
    <property type="entry name" value="YbaB/EbfC"/>
</dbReference>
<accession>A0ABN2NPA2</accession>
<evidence type="ECO:0000313" key="2">
    <source>
        <dbReference type="EMBL" id="GAA1879658.1"/>
    </source>
</evidence>
<dbReference type="EMBL" id="BAAAQK010000029">
    <property type="protein sequence ID" value="GAA1879658.1"/>
    <property type="molecule type" value="Genomic_DNA"/>
</dbReference>
<dbReference type="Gene3D" id="3.30.1310.10">
    <property type="entry name" value="Nucleoid-associated protein YbaB-like domain"/>
    <property type="match status" value="1"/>
</dbReference>
<name>A0ABN2NPA2_9PSEU</name>
<evidence type="ECO:0000256" key="1">
    <source>
        <dbReference type="SAM" id="Coils"/>
    </source>
</evidence>
<sequence length="141" mass="14636">MVALATIATHDRSGRFPMVNRSPGIALGTGAGSVRSAPMNGNQPDGAVWLEDYRRRLDDLRERAERAQAEIDGLTATVTSPDGAVSATVDRTGALSGLVLGPTAEALGRERLAALVVSTTASASAEVTRRATEALGPLLNR</sequence>
<evidence type="ECO:0008006" key="4">
    <source>
        <dbReference type="Google" id="ProtNLM"/>
    </source>
</evidence>